<accession>A0A7I9XH93</accession>
<evidence type="ECO:0000256" key="6">
    <source>
        <dbReference type="PROSITE-ProRule" id="PRU01363"/>
    </source>
</evidence>
<keyword evidence="3" id="KW-0808">Transferase</keyword>
<dbReference type="Gene3D" id="3.40.47.10">
    <property type="match status" value="1"/>
</dbReference>
<dbReference type="CDD" id="cd00833">
    <property type="entry name" value="PKS"/>
    <property type="match status" value="1"/>
</dbReference>
<evidence type="ECO:0000259" key="7">
    <source>
        <dbReference type="PROSITE" id="PS50075"/>
    </source>
</evidence>
<dbReference type="Pfam" id="PF14765">
    <property type="entry name" value="PS-DH"/>
    <property type="match status" value="1"/>
</dbReference>
<dbReference type="Gene3D" id="3.10.129.110">
    <property type="entry name" value="Polyketide synthase dehydratase"/>
    <property type="match status" value="1"/>
</dbReference>
<dbReference type="GO" id="GO:0071770">
    <property type="term" value="P:DIM/DIP cell wall layer assembly"/>
    <property type="evidence" value="ECO:0007669"/>
    <property type="project" value="TreeGrafter"/>
</dbReference>
<dbReference type="PROSITE" id="PS00606">
    <property type="entry name" value="KS3_1"/>
    <property type="match status" value="1"/>
</dbReference>
<dbReference type="Pfam" id="PF21089">
    <property type="entry name" value="PKS_DH_N"/>
    <property type="match status" value="1"/>
</dbReference>
<keyword evidence="1" id="KW-0596">Phosphopantetheine</keyword>
<dbReference type="InterPro" id="IPR036291">
    <property type="entry name" value="NAD(P)-bd_dom_sf"/>
</dbReference>
<dbReference type="InterPro" id="IPR036736">
    <property type="entry name" value="ACP-like_sf"/>
</dbReference>
<dbReference type="Pfam" id="PF00550">
    <property type="entry name" value="PP-binding"/>
    <property type="match status" value="1"/>
</dbReference>
<dbReference type="PANTHER" id="PTHR43775">
    <property type="entry name" value="FATTY ACID SYNTHASE"/>
    <property type="match status" value="1"/>
</dbReference>
<dbReference type="GO" id="GO:0006633">
    <property type="term" value="P:fatty acid biosynthetic process"/>
    <property type="evidence" value="ECO:0007669"/>
    <property type="project" value="InterPro"/>
</dbReference>
<dbReference type="PROSITE" id="PS00012">
    <property type="entry name" value="PHOSPHOPANTETHEINE"/>
    <property type="match status" value="1"/>
</dbReference>
<dbReference type="Gene3D" id="3.40.50.720">
    <property type="entry name" value="NAD(P)-binding Rossmann-like Domain"/>
    <property type="match status" value="1"/>
</dbReference>
<dbReference type="Proteomes" id="UP000465263">
    <property type="component" value="Unassembled WGS sequence"/>
</dbReference>
<evidence type="ECO:0000313" key="10">
    <source>
        <dbReference type="EMBL" id="GFG69352.1"/>
    </source>
</evidence>
<dbReference type="InterPro" id="IPR018201">
    <property type="entry name" value="Ketoacyl_synth_AS"/>
</dbReference>
<dbReference type="EMBL" id="BLKV01000001">
    <property type="protein sequence ID" value="GFG69352.1"/>
    <property type="molecule type" value="Genomic_DNA"/>
</dbReference>
<evidence type="ECO:0000256" key="3">
    <source>
        <dbReference type="ARBA" id="ARBA00022679"/>
    </source>
</evidence>
<organism evidence="10 11">
    <name type="scientific">Mycolicibacter senuensis</name>
    <dbReference type="NCBI Taxonomy" id="386913"/>
    <lineage>
        <taxon>Bacteria</taxon>
        <taxon>Bacillati</taxon>
        <taxon>Actinomycetota</taxon>
        <taxon>Actinomycetes</taxon>
        <taxon>Mycobacteriales</taxon>
        <taxon>Mycobacteriaceae</taxon>
        <taxon>Mycolicibacter</taxon>
    </lineage>
</organism>
<dbReference type="PROSITE" id="PS52004">
    <property type="entry name" value="KS3_2"/>
    <property type="match status" value="1"/>
</dbReference>
<dbReference type="InterPro" id="IPR013968">
    <property type="entry name" value="PKS_KR"/>
</dbReference>
<feature type="active site" description="Proton acceptor; for dehydratase activity" evidence="6">
    <location>
        <position position="956"/>
    </location>
</feature>
<dbReference type="InterPro" id="IPR050091">
    <property type="entry name" value="PKS_NRPS_Biosynth_Enz"/>
</dbReference>
<dbReference type="InterPro" id="IPR042104">
    <property type="entry name" value="PKS_dehydratase_sf"/>
</dbReference>
<gene>
    <name evidence="10" type="primary">ppsA_1</name>
    <name evidence="10" type="ORF">MSEN_10720</name>
</gene>
<dbReference type="PANTHER" id="PTHR43775:SF37">
    <property type="entry name" value="SI:DKEY-61P9.11"/>
    <property type="match status" value="1"/>
</dbReference>
<dbReference type="GO" id="GO:0005737">
    <property type="term" value="C:cytoplasm"/>
    <property type="evidence" value="ECO:0007669"/>
    <property type="project" value="TreeGrafter"/>
</dbReference>
<dbReference type="Pfam" id="PF00109">
    <property type="entry name" value="ketoacyl-synt"/>
    <property type="match status" value="1"/>
</dbReference>
<evidence type="ECO:0000313" key="11">
    <source>
        <dbReference type="Proteomes" id="UP000465263"/>
    </source>
</evidence>
<reference evidence="10 11" key="1">
    <citation type="journal article" date="2019" name="Emerg. Microbes Infect.">
        <title>Comprehensive subspecies identification of 175 nontuberculous mycobacteria species based on 7547 genomic profiles.</title>
        <authorList>
            <person name="Matsumoto Y."/>
            <person name="Kinjo T."/>
            <person name="Motooka D."/>
            <person name="Nabeya D."/>
            <person name="Jung N."/>
            <person name="Uechi K."/>
            <person name="Horii T."/>
            <person name="Iida T."/>
            <person name="Fujita J."/>
            <person name="Nakamura S."/>
        </authorList>
    </citation>
    <scope>NUCLEOTIDE SEQUENCE [LARGE SCALE GENOMIC DNA]</scope>
    <source>
        <strain evidence="10 11">JCM 16017</strain>
    </source>
</reference>
<dbReference type="InterPro" id="IPR032821">
    <property type="entry name" value="PKS_assoc"/>
</dbReference>
<evidence type="ECO:0000259" key="9">
    <source>
        <dbReference type="PROSITE" id="PS52019"/>
    </source>
</evidence>
<dbReference type="CDD" id="cd08955">
    <property type="entry name" value="KR_2_FAS_SDR_x"/>
    <property type="match status" value="1"/>
</dbReference>
<dbReference type="InterPro" id="IPR020806">
    <property type="entry name" value="PKS_PP-bd"/>
</dbReference>
<feature type="domain" description="Ketosynthase family 3 (KS3)" evidence="8">
    <location>
        <begin position="40"/>
        <end position="468"/>
    </location>
</feature>
<evidence type="ECO:0000256" key="1">
    <source>
        <dbReference type="ARBA" id="ARBA00022450"/>
    </source>
</evidence>
<dbReference type="SMART" id="SM01294">
    <property type="entry name" value="PKS_PP_betabranch"/>
    <property type="match status" value="1"/>
</dbReference>
<dbReference type="Gene3D" id="1.10.1200.10">
    <property type="entry name" value="ACP-like"/>
    <property type="match status" value="1"/>
</dbReference>
<dbReference type="SUPFAM" id="SSF53901">
    <property type="entry name" value="Thiolase-like"/>
    <property type="match status" value="1"/>
</dbReference>
<dbReference type="InterPro" id="IPR049552">
    <property type="entry name" value="PKS_DH_N"/>
</dbReference>
<dbReference type="SMART" id="SM00823">
    <property type="entry name" value="PKS_PP"/>
    <property type="match status" value="1"/>
</dbReference>
<dbReference type="InterPro" id="IPR057326">
    <property type="entry name" value="KR_dom"/>
</dbReference>
<dbReference type="InterPro" id="IPR006162">
    <property type="entry name" value="Ppantetheine_attach_site"/>
</dbReference>
<sequence>MSEMNAAPAGGPDRRAIVAEALRKIDDLTARLAVAEAGDTEPIAVVGIGCRLPGGVDDPAGYWRLLCAEGSGIVRVPADRWDADAFYSSDHSVAGTICSREGGFLSSWQPAEFDAEFFGISPREADAMDPQQRLLMEVAWEALEHAGITKEAIRGTQTGIFVGMTTSDYALDMIGNIQPAEIDPYVPFGNAANFAAGRLSYFLGVHGPAVMLDTACSSSLVTIHLACASLRRRESDAALAAGVNLMLSPQNSIATSRWGMLAPDGQCKTFDAGADGYVRSEGAGVVVLKRLSDAQRDGDRVLAVVRGSAVNQDGPSSGQTVPSGPAQQKVVRAALAASRLGPGDIDYVEAHGTGTALGDPIELDALAAVFGERGAAAPLVLGSVKTNLGHLESAAGVAGFIKTVLSVQHGFIPRHLNFSELTPNAGVGASEFQVAAEAMEWPAVSRPRRAGVSSFGVSGTNAHVVVEQAPVSAAVESVEPVVSTLVVSGKSPARIAATAGMLVEWMSGEGADVPLTEVAHTLNHHRTRHPKFATVTARDREQAVAGLAALAAGESAPGVVGPAKVLPGPGTVFVFSGQGSHWVGMGRRLLADEPVFAAAVDELEPVFAREVGFSLREVLAQGREISGDAQVQPVIMGLQLALAALWRSYGVTPDAVIGHSMGEVSAAVVAGALTPEQGLKLIAVRSVLMARQAGAGAVALLELDAAATRELLAGYAGVEVAGFLSPRQTVVAGSPADVDAVIAAVAGRERFARRVNMEVASHTAFMDPILGELRAALVDLVPSVPQIRFISTVVDPAGPAPVLDADYWVANVRQPALVSQAITAAARDHGTFIEISPHPILTHTIDENLEAVPHCTVATLVRDGDDTVGFHEHLNAAHPVKPRDLPHPPEPHPVLPTTPWRHTHHWLEIESSVSAAESAPRPGVLLGTHIKIGSTPTVHLWQARLAPESKPYPGSHRNNGVELVPASVLLKTLAEAAVAASGQPAVSDIRFEHPIIIDRPRTIQVVADAESVAILSKPVLSKAVTDDAGVRWVKHLSARIAPRDESASDGTKLMHKNGHAGTQFDDDAVTSLWLTWGSEGRPFDWSLKAGRSTPAELRADIEAAAAAQSGTVALLDAALHVARLVDDANPALMVPSSAQSIRLGEPPADGRAGVTVHRRAGEDGELIVDIAVTTPDGECCVDIQSLRYAALDTAAPTGDPSSIAHAIDWQPWDGVPQPPDQPGTLAVLGAGAAAEALRGGLLAAAHRCAGVTEAQTIVYVADSRPGETDLDCASRLVGEVSDLVARLAERENRPPTLWIITQGVHEAGSDAAVPQSALWGLAGVIRAEQPQLCGGLVDLPEDPVGIAGGIAALSAVLRTPAKSILVLRDGRFLAPTFTPISGPPQREPMTCQPDGAYLITGGMGALGLLMAGWLADRGARRLVLAGRSALPPRRDWDGADVAPDLRRRIAAIRALERRGVSVDVAALDIGSREAVAELLARRDAAGAPPIRGIIHAAGITEGQLLTEVDDDRLRATMWPKVAGAQVLHELFPPASVDFFFMTAAAGAVFGVPGQGAYASANAYLDGLARARHRRGCHSVSLDWVAWKDLGFGAEAHVVLHELERMGSRPISPAEAFAAWDHVEHYDIAQAVMVPLPREGSVAKPGSSAADAGAPTRDWSQLPADEILSELEIGLRSILARELRMPEAELPLDRPFAELGLNSVMAMAVRRDIEQLVGLELSATMLWNHPTTAALAAHLTGKLLPQEDPGDDPAAADSELTESADSVLNELFDSVESAPAGWDGI</sequence>
<evidence type="ECO:0000259" key="8">
    <source>
        <dbReference type="PROSITE" id="PS52004"/>
    </source>
</evidence>
<comment type="caution">
    <text evidence="10">The sequence shown here is derived from an EMBL/GenBank/DDBJ whole genome shotgun (WGS) entry which is preliminary data.</text>
</comment>
<dbReference type="InterPro" id="IPR049900">
    <property type="entry name" value="PKS_mFAS_DH"/>
</dbReference>
<feature type="domain" description="Carrier" evidence="7">
    <location>
        <begin position="1665"/>
        <end position="1742"/>
    </location>
</feature>
<feature type="active site" description="Proton donor; for dehydratase activity" evidence="6">
    <location>
        <position position="1116"/>
    </location>
</feature>
<keyword evidence="4" id="KW-0521">NADP</keyword>
<evidence type="ECO:0000256" key="5">
    <source>
        <dbReference type="ARBA" id="ARBA00023268"/>
    </source>
</evidence>
<keyword evidence="2" id="KW-0597">Phosphoprotein</keyword>
<protein>
    <submittedName>
        <fullName evidence="10">Phthiocerol synthesis polyketide synthase type I PpsA</fullName>
    </submittedName>
</protein>
<dbReference type="PROSITE" id="PS50075">
    <property type="entry name" value="CARRIER"/>
    <property type="match status" value="1"/>
</dbReference>
<dbReference type="Gene3D" id="3.40.366.10">
    <property type="entry name" value="Malonyl-Coenzyme A Acyl Carrier Protein, domain 2"/>
    <property type="match status" value="1"/>
</dbReference>
<dbReference type="GO" id="GO:0031177">
    <property type="term" value="F:phosphopantetheine binding"/>
    <property type="evidence" value="ECO:0007669"/>
    <property type="project" value="InterPro"/>
</dbReference>
<dbReference type="InterPro" id="IPR016039">
    <property type="entry name" value="Thiolase-like"/>
</dbReference>
<dbReference type="PROSITE" id="PS52019">
    <property type="entry name" value="PKS_MFAS_DH"/>
    <property type="match status" value="1"/>
</dbReference>
<evidence type="ECO:0000256" key="4">
    <source>
        <dbReference type="ARBA" id="ARBA00022857"/>
    </source>
</evidence>
<dbReference type="SMART" id="SM00822">
    <property type="entry name" value="PKS_KR"/>
    <property type="match status" value="1"/>
</dbReference>
<feature type="domain" description="PKS/mFAS DH" evidence="9">
    <location>
        <begin position="923"/>
        <end position="1197"/>
    </location>
</feature>
<dbReference type="InterPro" id="IPR016035">
    <property type="entry name" value="Acyl_Trfase/lysoPLipase"/>
</dbReference>
<dbReference type="InterPro" id="IPR009081">
    <property type="entry name" value="PP-bd_ACP"/>
</dbReference>
<keyword evidence="5" id="KW-0511">Multifunctional enzyme</keyword>
<dbReference type="InterPro" id="IPR001227">
    <property type="entry name" value="Ac_transferase_dom_sf"/>
</dbReference>
<dbReference type="SMART" id="SM00825">
    <property type="entry name" value="PKS_KS"/>
    <property type="match status" value="1"/>
</dbReference>
<keyword evidence="11" id="KW-1185">Reference proteome</keyword>
<dbReference type="Gene3D" id="3.30.70.250">
    <property type="entry name" value="Malonyl-CoA ACP transacylase, ACP-binding"/>
    <property type="match status" value="1"/>
</dbReference>
<dbReference type="GO" id="GO:0005886">
    <property type="term" value="C:plasma membrane"/>
    <property type="evidence" value="ECO:0007669"/>
    <property type="project" value="TreeGrafter"/>
</dbReference>
<dbReference type="SMART" id="SM00827">
    <property type="entry name" value="PKS_AT"/>
    <property type="match status" value="1"/>
</dbReference>
<proteinExistence type="predicted"/>
<dbReference type="Pfam" id="PF16197">
    <property type="entry name" value="KAsynt_C_assoc"/>
    <property type="match status" value="1"/>
</dbReference>
<dbReference type="InterPro" id="IPR014031">
    <property type="entry name" value="Ketoacyl_synth_C"/>
</dbReference>
<dbReference type="SUPFAM" id="SSF47336">
    <property type="entry name" value="ACP-like"/>
    <property type="match status" value="1"/>
</dbReference>
<dbReference type="FunFam" id="3.40.47.10:FF:000019">
    <property type="entry name" value="Polyketide synthase type I"/>
    <property type="match status" value="1"/>
</dbReference>
<name>A0A7I9XH93_9MYCO</name>
<feature type="region of interest" description="N-terminal hotdog fold" evidence="6">
    <location>
        <begin position="923"/>
        <end position="1047"/>
    </location>
</feature>
<dbReference type="InterPro" id="IPR020841">
    <property type="entry name" value="PKS_Beta-ketoAc_synthase_dom"/>
</dbReference>
<dbReference type="Pfam" id="PF08659">
    <property type="entry name" value="KR"/>
    <property type="match status" value="1"/>
</dbReference>
<dbReference type="Pfam" id="PF00698">
    <property type="entry name" value="Acyl_transf_1"/>
    <property type="match status" value="1"/>
</dbReference>
<feature type="region of interest" description="C-terminal hotdog fold" evidence="6">
    <location>
        <begin position="1061"/>
        <end position="1197"/>
    </location>
</feature>
<dbReference type="InterPro" id="IPR014030">
    <property type="entry name" value="Ketoacyl_synth_N"/>
</dbReference>
<dbReference type="SUPFAM" id="SSF52151">
    <property type="entry name" value="FabD/lysophospholipase-like"/>
    <property type="match status" value="1"/>
</dbReference>
<evidence type="ECO:0000256" key="2">
    <source>
        <dbReference type="ARBA" id="ARBA00022553"/>
    </source>
</evidence>
<dbReference type="InterPro" id="IPR049551">
    <property type="entry name" value="PKS_DH_C"/>
</dbReference>
<dbReference type="GO" id="GO:0004312">
    <property type="term" value="F:fatty acid synthase activity"/>
    <property type="evidence" value="ECO:0007669"/>
    <property type="project" value="TreeGrafter"/>
</dbReference>
<dbReference type="GO" id="GO:0004315">
    <property type="term" value="F:3-oxoacyl-[acyl-carrier-protein] synthase activity"/>
    <property type="evidence" value="ECO:0007669"/>
    <property type="project" value="InterPro"/>
</dbReference>
<dbReference type="Pfam" id="PF02801">
    <property type="entry name" value="Ketoacyl-synt_C"/>
    <property type="match status" value="1"/>
</dbReference>
<dbReference type="InterPro" id="IPR016036">
    <property type="entry name" value="Malonyl_transacylase_ACP-bd"/>
</dbReference>
<dbReference type="SUPFAM" id="SSF55048">
    <property type="entry name" value="Probable ACP-binding domain of malonyl-CoA ACP transacylase"/>
    <property type="match status" value="1"/>
</dbReference>
<dbReference type="SUPFAM" id="SSF51735">
    <property type="entry name" value="NAD(P)-binding Rossmann-fold domains"/>
    <property type="match status" value="2"/>
</dbReference>
<dbReference type="InterPro" id="IPR014043">
    <property type="entry name" value="Acyl_transferase_dom"/>
</dbReference>